<keyword evidence="2" id="KW-0963">Cytoplasm</keyword>
<name>A0AAV7JUG0_9METZ</name>
<dbReference type="CDD" id="cd22860">
    <property type="entry name" value="PDRG1"/>
    <property type="match status" value="1"/>
</dbReference>
<accession>A0AAV7JUG0</accession>
<evidence type="ECO:0000313" key="5">
    <source>
        <dbReference type="Proteomes" id="UP001165289"/>
    </source>
</evidence>
<reference evidence="4 5" key="1">
    <citation type="journal article" date="2023" name="BMC Biol.">
        <title>The compact genome of the sponge Oopsacas minuta (Hexactinellida) is lacking key metazoan core genes.</title>
        <authorList>
            <person name="Santini S."/>
            <person name="Schenkelaars Q."/>
            <person name="Jourda C."/>
            <person name="Duchesne M."/>
            <person name="Belahbib H."/>
            <person name="Rocher C."/>
            <person name="Selva M."/>
            <person name="Riesgo A."/>
            <person name="Vervoort M."/>
            <person name="Leys S.P."/>
            <person name="Kodjabachian L."/>
            <person name="Le Bivic A."/>
            <person name="Borchiellini C."/>
            <person name="Claverie J.M."/>
            <person name="Renard E."/>
        </authorList>
    </citation>
    <scope>NUCLEOTIDE SEQUENCE [LARGE SCALE GENOMIC DNA]</scope>
    <source>
        <strain evidence="4">SPO-2</strain>
    </source>
</reference>
<dbReference type="PANTHER" id="PTHR21162">
    <property type="entry name" value="P53 AND DNA DAMAGE-REGULATED PROTEIN"/>
    <property type="match status" value="1"/>
</dbReference>
<evidence type="ECO:0000256" key="2">
    <source>
        <dbReference type="ARBA" id="ARBA00022490"/>
    </source>
</evidence>
<evidence type="ECO:0000313" key="4">
    <source>
        <dbReference type="EMBL" id="KAI6652025.1"/>
    </source>
</evidence>
<dbReference type="InterPro" id="IPR030482">
    <property type="entry name" value="PDRG1"/>
</dbReference>
<protein>
    <submittedName>
        <fullName evidence="4">P53 and DNA damage-regulated protein 1-like</fullName>
    </submittedName>
</protein>
<organism evidence="4 5">
    <name type="scientific">Oopsacas minuta</name>
    <dbReference type="NCBI Taxonomy" id="111878"/>
    <lineage>
        <taxon>Eukaryota</taxon>
        <taxon>Metazoa</taxon>
        <taxon>Porifera</taxon>
        <taxon>Hexactinellida</taxon>
        <taxon>Hexasterophora</taxon>
        <taxon>Lyssacinosida</taxon>
        <taxon>Leucopsacidae</taxon>
        <taxon>Oopsacas</taxon>
    </lineage>
</organism>
<dbReference type="AlphaFoldDB" id="A0AAV7JUG0"/>
<sequence>MSTIIEDNPLIKEAIRYLTDLELLGEEVLSDKHQLVELDRKRNANREALRKLKQKPENEKQKEWVCFGNMFIQMPTKSVSKKLTEDQIEIEKEIRTIQDNLKPKVARLHKLEGEEDISGFFLKGFTPADLKNMTS</sequence>
<comment type="subcellular location">
    <subcellularLocation>
        <location evidence="1">Cytoplasm</location>
    </subcellularLocation>
</comment>
<keyword evidence="3" id="KW-0143">Chaperone</keyword>
<gene>
    <name evidence="4" type="ORF">LOD99_4570</name>
</gene>
<dbReference type="GO" id="GO:0005737">
    <property type="term" value="C:cytoplasm"/>
    <property type="evidence" value="ECO:0007669"/>
    <property type="project" value="UniProtKB-SubCell"/>
</dbReference>
<evidence type="ECO:0000256" key="3">
    <source>
        <dbReference type="ARBA" id="ARBA00023186"/>
    </source>
</evidence>
<dbReference type="SUPFAM" id="SSF46579">
    <property type="entry name" value="Prefoldin"/>
    <property type="match status" value="1"/>
</dbReference>
<proteinExistence type="predicted"/>
<evidence type="ECO:0000256" key="1">
    <source>
        <dbReference type="ARBA" id="ARBA00004496"/>
    </source>
</evidence>
<dbReference type="EMBL" id="JAKMXF010000300">
    <property type="protein sequence ID" value="KAI6652025.1"/>
    <property type="molecule type" value="Genomic_DNA"/>
</dbReference>
<keyword evidence="5" id="KW-1185">Reference proteome</keyword>
<dbReference type="PANTHER" id="PTHR21162:SF0">
    <property type="entry name" value="P53 AND DNA DAMAGE-REGULATED PROTEIN 1"/>
    <property type="match status" value="1"/>
</dbReference>
<comment type="caution">
    <text evidence="4">The sequence shown here is derived from an EMBL/GenBank/DDBJ whole genome shotgun (WGS) entry which is preliminary data.</text>
</comment>
<dbReference type="Proteomes" id="UP001165289">
    <property type="component" value="Unassembled WGS sequence"/>
</dbReference>